<feature type="non-terminal residue" evidence="2">
    <location>
        <position position="167"/>
    </location>
</feature>
<comment type="caution">
    <text evidence="2">The sequence shown here is derived from an EMBL/GenBank/DDBJ whole genome shotgun (WGS) entry which is preliminary data.</text>
</comment>
<sequence>MPLLRKGCLMLVGETPRDTSGRSLDDVLALAGTSRGYVSLTNVFDERPTNNNLDNWGILPKEAHKLLRNAIADGESPEFCQPIFGTTLVVHPSKTIPALKRLKTELIKGNPSCIVALGHTALRALCGVTGIGKARGALHFCSLWPSMPPIKVIPTYHPAILLRAFEN</sequence>
<dbReference type="SUPFAM" id="SSF52141">
    <property type="entry name" value="Uracil-DNA glycosylase-like"/>
    <property type="match status" value="1"/>
</dbReference>
<dbReference type="InterPro" id="IPR036895">
    <property type="entry name" value="Uracil-DNA_glycosylase-like_sf"/>
</dbReference>
<accession>A0A6V8P151</accession>
<gene>
    <name evidence="2" type="ORF">HKBW3S25_01688</name>
</gene>
<name>A0A6V8P151_9ACTN</name>
<dbReference type="InterPro" id="IPR005122">
    <property type="entry name" value="Uracil-DNA_glycosylase-like"/>
</dbReference>
<dbReference type="Gene3D" id="3.40.470.10">
    <property type="entry name" value="Uracil-DNA glycosylase-like domain"/>
    <property type="match status" value="1"/>
</dbReference>
<feature type="domain" description="Uracil-DNA glycosylase-like" evidence="1">
    <location>
        <begin position="18"/>
        <end position="164"/>
    </location>
</feature>
<evidence type="ECO:0000313" key="2">
    <source>
        <dbReference type="EMBL" id="GFP26197.1"/>
    </source>
</evidence>
<dbReference type="Pfam" id="PF03167">
    <property type="entry name" value="UDG"/>
    <property type="match status" value="1"/>
</dbReference>
<evidence type="ECO:0000259" key="1">
    <source>
        <dbReference type="Pfam" id="PF03167"/>
    </source>
</evidence>
<reference evidence="2 3" key="1">
    <citation type="journal article" date="2020" name="Front. Microbiol.">
        <title>Single-cell genomics of novel Actinobacteria with the Wood-Ljungdahl pathway discovered in a serpentinizing system.</title>
        <authorList>
            <person name="Merino N."/>
            <person name="Kawai M."/>
            <person name="Boyd E.S."/>
            <person name="Colman D.R."/>
            <person name="McGlynn S.E."/>
            <person name="Nealson K.H."/>
            <person name="Kurokawa K."/>
            <person name="Hongoh Y."/>
        </authorList>
    </citation>
    <scope>NUCLEOTIDE SEQUENCE [LARGE SCALE GENOMIC DNA]</scope>
    <source>
        <strain evidence="2 3">S25</strain>
    </source>
</reference>
<dbReference type="EMBL" id="BLRX01000433">
    <property type="protein sequence ID" value="GFP26197.1"/>
    <property type="molecule type" value="Genomic_DNA"/>
</dbReference>
<dbReference type="Proteomes" id="UP000543224">
    <property type="component" value="Unassembled WGS sequence"/>
</dbReference>
<proteinExistence type="predicted"/>
<organism evidence="2 3">
    <name type="scientific">Candidatus Hakubella thermalkaliphila</name>
    <dbReference type="NCBI Taxonomy" id="2754717"/>
    <lineage>
        <taxon>Bacteria</taxon>
        <taxon>Bacillati</taxon>
        <taxon>Actinomycetota</taxon>
        <taxon>Actinomycetota incertae sedis</taxon>
        <taxon>Candidatus Hakubellales</taxon>
        <taxon>Candidatus Hakubellaceae</taxon>
        <taxon>Candidatus Hakubella</taxon>
    </lineage>
</organism>
<evidence type="ECO:0000313" key="3">
    <source>
        <dbReference type="Proteomes" id="UP000543224"/>
    </source>
</evidence>
<dbReference type="AlphaFoldDB" id="A0A6V8P151"/>
<protein>
    <recommendedName>
        <fullName evidence="1">Uracil-DNA glycosylase-like domain-containing protein</fullName>
    </recommendedName>
</protein>